<keyword evidence="9 11" id="KW-0472">Membrane</keyword>
<evidence type="ECO:0000259" key="12">
    <source>
        <dbReference type="Pfam" id="PF01343"/>
    </source>
</evidence>
<dbReference type="PANTHER" id="PTHR42987:SF4">
    <property type="entry name" value="PROTEASE SOHB-RELATED"/>
    <property type="match status" value="1"/>
</dbReference>
<feature type="region of interest" description="Disordered" evidence="10">
    <location>
        <begin position="68"/>
        <end position="93"/>
    </location>
</feature>
<reference evidence="14" key="1">
    <citation type="submission" date="2022-07" db="EMBL/GenBank/DDBJ databases">
        <title>Complete genome sequence of Salinispirillum sp. LH10-3-1 capable of multiple carbohydrate inversion isolated from a soda lake.</title>
        <authorList>
            <person name="Liu J."/>
            <person name="Zhai Y."/>
            <person name="Zhang H."/>
            <person name="Yang H."/>
            <person name="Qu J."/>
            <person name="Li J."/>
        </authorList>
    </citation>
    <scope>NUCLEOTIDE SEQUENCE</scope>
    <source>
        <strain evidence="14">LH 10-3-1</strain>
    </source>
</reference>
<evidence type="ECO:0000313" key="14">
    <source>
        <dbReference type="EMBL" id="WLD59346.1"/>
    </source>
</evidence>
<sequence>MWADYLIFLLKTVTIVVAIGSVVILVVGAATRHRDDDDKGHIKVEDLSKKLDRVRQRLEEAMATDHKLLKKQRKAEKKAEKQEAKVRAKSDQDSANAKPTAWVVDFKGDMSASQVKSLAETVTAIVTIAQPGETVLIRLESPGGVVHGYGLAASQLARLKQHGLKLEIVVDKVAASGGYMMAALADRIIAAPFAVVGSIGVVAQLPNIHRFLKKNDIDVELHTAGEFKRTLTMIGENTDAGRAKFKEDLENTHRLFKEHVAKARPSLDIDAVANGEFWYGSDAVENGLVDEISTSDDVILKLHDAHRVMKVSFETPKPLAKRLSIGVMAMFDDVLARLSSRHTPYF</sequence>
<protein>
    <submittedName>
        <fullName evidence="14">Protease SohB</fullName>
        <ecNumber evidence="14">3.4.21.-</ecNumber>
    </submittedName>
</protein>
<dbReference type="PANTHER" id="PTHR42987">
    <property type="entry name" value="PEPTIDASE S49"/>
    <property type="match status" value="1"/>
</dbReference>
<dbReference type="GO" id="GO:0005886">
    <property type="term" value="C:plasma membrane"/>
    <property type="evidence" value="ECO:0007669"/>
    <property type="project" value="UniProtKB-SubCell"/>
</dbReference>
<dbReference type="InterPro" id="IPR029045">
    <property type="entry name" value="ClpP/crotonase-like_dom_sf"/>
</dbReference>
<proteinExistence type="inferred from homology"/>
<evidence type="ECO:0000256" key="2">
    <source>
        <dbReference type="ARBA" id="ARBA00008683"/>
    </source>
</evidence>
<feature type="transmembrane region" description="Helical" evidence="11">
    <location>
        <begin position="6"/>
        <end position="30"/>
    </location>
</feature>
<dbReference type="InterPro" id="IPR002142">
    <property type="entry name" value="Peptidase_S49"/>
</dbReference>
<evidence type="ECO:0000256" key="6">
    <source>
        <dbReference type="ARBA" id="ARBA00022801"/>
    </source>
</evidence>
<comment type="similarity">
    <text evidence="2">Belongs to the peptidase S49 family.</text>
</comment>
<dbReference type="EC" id="3.4.21.-" evidence="14"/>
<dbReference type="CDD" id="cd07023">
    <property type="entry name" value="S49_Sppa_N_C"/>
    <property type="match status" value="1"/>
</dbReference>
<feature type="domain" description="Peptidase S49" evidence="12">
    <location>
        <begin position="159"/>
        <end position="306"/>
    </location>
</feature>
<keyword evidence="6 14" id="KW-0378">Hydrolase</keyword>
<evidence type="ECO:0000256" key="3">
    <source>
        <dbReference type="ARBA" id="ARBA00022475"/>
    </source>
</evidence>
<dbReference type="SUPFAM" id="SSF52096">
    <property type="entry name" value="ClpP/crotonase"/>
    <property type="match status" value="1"/>
</dbReference>
<dbReference type="InterPro" id="IPR047272">
    <property type="entry name" value="S49_SppA_C"/>
</dbReference>
<dbReference type="GO" id="GO:0006508">
    <property type="term" value="P:proteolysis"/>
    <property type="evidence" value="ECO:0007669"/>
    <property type="project" value="UniProtKB-KW"/>
</dbReference>
<name>A0AB38YJ80_9GAMM</name>
<gene>
    <name evidence="14" type="primary">sohB</name>
    <name evidence="14" type="ORF">NFC81_06080</name>
</gene>
<dbReference type="RefSeq" id="WP_304996637.1">
    <property type="nucleotide sequence ID" value="NZ_CP101717.1"/>
</dbReference>
<evidence type="ECO:0000256" key="8">
    <source>
        <dbReference type="ARBA" id="ARBA00022989"/>
    </source>
</evidence>
<evidence type="ECO:0000259" key="13">
    <source>
        <dbReference type="Pfam" id="PF08496"/>
    </source>
</evidence>
<keyword evidence="3" id="KW-1003">Cell membrane</keyword>
<dbReference type="GO" id="GO:0004252">
    <property type="term" value="F:serine-type endopeptidase activity"/>
    <property type="evidence" value="ECO:0007669"/>
    <property type="project" value="InterPro"/>
</dbReference>
<dbReference type="Pfam" id="PF08496">
    <property type="entry name" value="Peptidase_S49_N"/>
    <property type="match status" value="1"/>
</dbReference>
<keyword evidence="5 11" id="KW-0812">Transmembrane</keyword>
<evidence type="ECO:0000256" key="4">
    <source>
        <dbReference type="ARBA" id="ARBA00022670"/>
    </source>
</evidence>
<dbReference type="NCBIfam" id="NF008745">
    <property type="entry name" value="PRK11778.1"/>
    <property type="match status" value="1"/>
</dbReference>
<evidence type="ECO:0000256" key="10">
    <source>
        <dbReference type="SAM" id="MobiDB-lite"/>
    </source>
</evidence>
<evidence type="ECO:0000256" key="9">
    <source>
        <dbReference type="ARBA" id="ARBA00023136"/>
    </source>
</evidence>
<accession>A0AB38YJ80</accession>
<evidence type="ECO:0000256" key="11">
    <source>
        <dbReference type="SAM" id="Phobius"/>
    </source>
</evidence>
<evidence type="ECO:0000256" key="5">
    <source>
        <dbReference type="ARBA" id="ARBA00022692"/>
    </source>
</evidence>
<keyword evidence="4 14" id="KW-0645">Protease</keyword>
<dbReference type="AlphaFoldDB" id="A0AB38YJ80"/>
<dbReference type="InterPro" id="IPR013703">
    <property type="entry name" value="Peptidase_S49_N_proteobac"/>
</dbReference>
<comment type="subcellular location">
    <subcellularLocation>
        <location evidence="1">Cell membrane</location>
    </subcellularLocation>
</comment>
<keyword evidence="7" id="KW-0720">Serine protease</keyword>
<feature type="domain" description="Peptidase S49 N-terminal proteobacteria" evidence="13">
    <location>
        <begin position="3"/>
        <end position="156"/>
    </location>
</feature>
<dbReference type="Gene3D" id="3.90.226.10">
    <property type="entry name" value="2-enoyl-CoA Hydratase, Chain A, domain 1"/>
    <property type="match status" value="1"/>
</dbReference>
<dbReference type="EMBL" id="CP101717">
    <property type="protein sequence ID" value="WLD59346.1"/>
    <property type="molecule type" value="Genomic_DNA"/>
</dbReference>
<dbReference type="Pfam" id="PF01343">
    <property type="entry name" value="Peptidase_S49"/>
    <property type="match status" value="1"/>
</dbReference>
<evidence type="ECO:0000256" key="7">
    <source>
        <dbReference type="ARBA" id="ARBA00022825"/>
    </source>
</evidence>
<organism evidence="14">
    <name type="scientific">Salinispirillum sp. LH 10-3-1</name>
    <dbReference type="NCBI Taxonomy" id="2952525"/>
    <lineage>
        <taxon>Bacteria</taxon>
        <taxon>Pseudomonadati</taxon>
        <taxon>Pseudomonadota</taxon>
        <taxon>Gammaproteobacteria</taxon>
        <taxon>Oceanospirillales</taxon>
        <taxon>Saccharospirillaceae</taxon>
        <taxon>Salinispirillum</taxon>
    </lineage>
</organism>
<feature type="compositionally biased region" description="Basic and acidic residues" evidence="10">
    <location>
        <begin position="77"/>
        <end position="92"/>
    </location>
</feature>
<dbReference type="Gene3D" id="6.20.330.10">
    <property type="match status" value="1"/>
</dbReference>
<keyword evidence="8 11" id="KW-1133">Transmembrane helix</keyword>
<evidence type="ECO:0000256" key="1">
    <source>
        <dbReference type="ARBA" id="ARBA00004236"/>
    </source>
</evidence>